<evidence type="ECO:0000256" key="1">
    <source>
        <dbReference type="SAM" id="Phobius"/>
    </source>
</evidence>
<dbReference type="OrthoDB" id="581816at2"/>
<feature type="transmembrane region" description="Helical" evidence="1">
    <location>
        <begin position="109"/>
        <end position="128"/>
    </location>
</feature>
<evidence type="ECO:0000313" key="2">
    <source>
        <dbReference type="EMBL" id="AFZ54009.1"/>
    </source>
</evidence>
<dbReference type="HOGENOM" id="CLU_1346479_0_0_3"/>
<gene>
    <name evidence="2" type="ordered locus">Cyan10605_1911</name>
</gene>
<proteinExistence type="predicted"/>
<keyword evidence="1" id="KW-1133">Transmembrane helix</keyword>
<protein>
    <recommendedName>
        <fullName evidence="4">Ferric oxidoreductase domain-containing protein</fullName>
    </recommendedName>
</protein>
<keyword evidence="1" id="KW-0812">Transmembrane</keyword>
<dbReference type="Proteomes" id="UP000010480">
    <property type="component" value="Chromosome"/>
</dbReference>
<dbReference type="RefSeq" id="WP_015219734.1">
    <property type="nucleotide sequence ID" value="NC_019776.1"/>
</dbReference>
<dbReference type="STRING" id="755178.Cyan10605_1911"/>
<keyword evidence="3" id="KW-1185">Reference proteome</keyword>
<name>K9Z4E3_CYAAP</name>
<keyword evidence="1" id="KW-0472">Membrane</keyword>
<dbReference type="EMBL" id="CP003947">
    <property type="protein sequence ID" value="AFZ54009.1"/>
    <property type="molecule type" value="Genomic_DNA"/>
</dbReference>
<accession>K9Z4E3</accession>
<reference evidence="3" key="1">
    <citation type="journal article" date="2013" name="Proc. Natl. Acad. Sci. U.S.A.">
        <title>Improving the coverage of the cyanobacterial phylum using diversity-driven genome sequencing.</title>
        <authorList>
            <person name="Shih P.M."/>
            <person name="Wu D."/>
            <person name="Latifi A."/>
            <person name="Axen S.D."/>
            <person name="Fewer D.P."/>
            <person name="Talla E."/>
            <person name="Calteau A."/>
            <person name="Cai F."/>
            <person name="Tandeau de Marsac N."/>
            <person name="Rippka R."/>
            <person name="Herdman M."/>
            <person name="Sivonen K."/>
            <person name="Coursin T."/>
            <person name="Laurent T."/>
            <person name="Goodwin L."/>
            <person name="Nolan M."/>
            <person name="Davenport K.W."/>
            <person name="Han C.S."/>
            <person name="Rubin E.M."/>
            <person name="Eisen J.A."/>
            <person name="Woyke T."/>
            <person name="Gugger M."/>
            <person name="Kerfeld C.A."/>
        </authorList>
    </citation>
    <scope>NUCLEOTIDE SEQUENCE [LARGE SCALE GENOMIC DNA]</scope>
    <source>
        <strain evidence="3">PCC 10605</strain>
    </source>
</reference>
<dbReference type="AlphaFoldDB" id="K9Z4E3"/>
<dbReference type="eggNOG" id="ENOG50310U2">
    <property type="taxonomic scope" value="Bacteria"/>
</dbReference>
<feature type="transmembrane region" description="Helical" evidence="1">
    <location>
        <begin position="9"/>
        <end position="30"/>
    </location>
</feature>
<organism evidence="2 3">
    <name type="scientific">Cyanobacterium aponinum (strain PCC 10605)</name>
    <dbReference type="NCBI Taxonomy" id="755178"/>
    <lineage>
        <taxon>Bacteria</taxon>
        <taxon>Bacillati</taxon>
        <taxon>Cyanobacteriota</taxon>
        <taxon>Cyanophyceae</taxon>
        <taxon>Oscillatoriophycideae</taxon>
        <taxon>Chroococcales</taxon>
        <taxon>Geminocystaceae</taxon>
        <taxon>Cyanobacterium</taxon>
    </lineage>
</organism>
<evidence type="ECO:0000313" key="3">
    <source>
        <dbReference type="Proteomes" id="UP000010480"/>
    </source>
</evidence>
<dbReference type="KEGG" id="can:Cyan10605_1911"/>
<feature type="transmembrane region" description="Helical" evidence="1">
    <location>
        <begin position="176"/>
        <end position="201"/>
    </location>
</feature>
<feature type="transmembrane region" description="Helical" evidence="1">
    <location>
        <begin position="149"/>
        <end position="170"/>
    </location>
</feature>
<evidence type="ECO:0008006" key="4">
    <source>
        <dbReference type="Google" id="ProtNLM"/>
    </source>
</evidence>
<sequence length="204" mass="23654">MEIQERASLGWTGVVITTIFMVIVSGLILYPQITIENVLTVLRFSSLTTALPFLLVFVAKPLVTLNIFRDLGQWLQTNRRYLWLILTISHLLHLYQIVLYYQLGNSCPFLVWVLTTPLWLIMVLYSVVELMKPQIFDQLNKNSANRKLNIVYQLGNWYIWLIFTLAFGLGTLAKSLLFYNIPALILFLACAIAYCMTWWGVIRK</sequence>
<feature type="transmembrane region" description="Helical" evidence="1">
    <location>
        <begin position="50"/>
        <end position="69"/>
    </location>
</feature>
<feature type="transmembrane region" description="Helical" evidence="1">
    <location>
        <begin position="81"/>
        <end position="103"/>
    </location>
</feature>